<proteinExistence type="predicted"/>
<organism evidence="1 2">
    <name type="scientific">Rhizophagus irregularis (strain DAOM 197198w)</name>
    <name type="common">Glomus intraradices</name>
    <dbReference type="NCBI Taxonomy" id="1432141"/>
    <lineage>
        <taxon>Eukaryota</taxon>
        <taxon>Fungi</taxon>
        <taxon>Fungi incertae sedis</taxon>
        <taxon>Mucoromycota</taxon>
        <taxon>Glomeromycotina</taxon>
        <taxon>Glomeromycetes</taxon>
        <taxon>Glomerales</taxon>
        <taxon>Glomeraceae</taxon>
        <taxon>Rhizophagus</taxon>
    </lineage>
</organism>
<dbReference type="HOGENOM" id="CLU_2307564_0_0_1"/>
<reference evidence="1 2" key="1">
    <citation type="submission" date="2014-02" db="EMBL/GenBank/DDBJ databases">
        <title>Single nucleus genome sequencing reveals high similarity among nuclei of an endomycorrhizal fungus.</title>
        <authorList>
            <person name="Lin K."/>
            <person name="Geurts R."/>
            <person name="Zhang Z."/>
            <person name="Limpens E."/>
            <person name="Saunders D.G."/>
            <person name="Mu D."/>
            <person name="Pang E."/>
            <person name="Cao H."/>
            <person name="Cha H."/>
            <person name="Lin T."/>
            <person name="Zhou Q."/>
            <person name="Shang Y."/>
            <person name="Li Y."/>
            <person name="Ivanov S."/>
            <person name="Sharma T."/>
            <person name="Velzen R.V."/>
            <person name="Ruijter N.D."/>
            <person name="Aanen D.K."/>
            <person name="Win J."/>
            <person name="Kamoun S."/>
            <person name="Bisseling T."/>
            <person name="Huang S."/>
        </authorList>
    </citation>
    <scope>NUCLEOTIDE SEQUENCE [LARGE SCALE GENOMIC DNA]</scope>
    <source>
        <strain evidence="2">DAOM197198w</strain>
    </source>
</reference>
<gene>
    <name evidence="1" type="ORF">RirG_049660</name>
</gene>
<accession>A0A015N5Y2</accession>
<evidence type="ECO:0000313" key="1">
    <source>
        <dbReference type="EMBL" id="EXX74593.1"/>
    </source>
</evidence>
<keyword evidence="2" id="KW-1185">Reference proteome</keyword>
<sequence length="100" mass="10924">MSEPASISTSATATGTAPLHGITVANCGKNCGLEEKYLDQPHIRVAIHKNSKKPVLENWVNHPENRTIGKLLKIGNYGLRTGTKLGEYYFCALDIDKKGE</sequence>
<evidence type="ECO:0000313" key="2">
    <source>
        <dbReference type="Proteomes" id="UP000022910"/>
    </source>
</evidence>
<dbReference type="Proteomes" id="UP000022910">
    <property type="component" value="Unassembled WGS sequence"/>
</dbReference>
<protein>
    <submittedName>
        <fullName evidence="1">Uncharacterized protein</fullName>
    </submittedName>
</protein>
<comment type="caution">
    <text evidence="1">The sequence shown here is derived from an EMBL/GenBank/DDBJ whole genome shotgun (WGS) entry which is preliminary data.</text>
</comment>
<dbReference type="AlphaFoldDB" id="A0A015N5Y2"/>
<dbReference type="EMBL" id="JEMT01012798">
    <property type="protein sequence ID" value="EXX74593.1"/>
    <property type="molecule type" value="Genomic_DNA"/>
</dbReference>
<name>A0A015N5Y2_RHIIW</name>